<gene>
    <name evidence="7" type="ORF">GCM10017557_09380</name>
</gene>
<evidence type="ECO:0000256" key="6">
    <source>
        <dbReference type="SAM" id="Phobius"/>
    </source>
</evidence>
<keyword evidence="4 6" id="KW-1133">Transmembrane helix</keyword>
<dbReference type="PANTHER" id="PTHR39087">
    <property type="entry name" value="UPF0104 MEMBRANE PROTEIN MJ1595"/>
    <property type="match status" value="1"/>
</dbReference>
<keyword evidence="2" id="KW-1003">Cell membrane</keyword>
<dbReference type="KEGG" id="sgm:GCM10017557_09380"/>
<evidence type="ECO:0000256" key="5">
    <source>
        <dbReference type="ARBA" id="ARBA00023136"/>
    </source>
</evidence>
<dbReference type="InterPro" id="IPR022791">
    <property type="entry name" value="L-PG_synthase/AglD"/>
</dbReference>
<dbReference type="AlphaFoldDB" id="A0A7G1NT72"/>
<dbReference type="Proteomes" id="UP000516444">
    <property type="component" value="Chromosome"/>
</dbReference>
<feature type="transmembrane region" description="Helical" evidence="6">
    <location>
        <begin position="158"/>
        <end position="181"/>
    </location>
</feature>
<proteinExistence type="predicted"/>
<evidence type="ECO:0000313" key="7">
    <source>
        <dbReference type="EMBL" id="BCL26079.1"/>
    </source>
</evidence>
<keyword evidence="3 6" id="KW-0812">Transmembrane</keyword>
<feature type="transmembrane region" description="Helical" evidence="6">
    <location>
        <begin position="304"/>
        <end position="323"/>
    </location>
</feature>
<keyword evidence="8" id="KW-1185">Reference proteome</keyword>
<keyword evidence="5 6" id="KW-0472">Membrane</keyword>
<name>A0A7G1NT72_9ACTN</name>
<evidence type="ECO:0000256" key="4">
    <source>
        <dbReference type="ARBA" id="ARBA00022989"/>
    </source>
</evidence>
<feature type="transmembrane region" description="Helical" evidence="6">
    <location>
        <begin position="275"/>
        <end position="292"/>
    </location>
</feature>
<dbReference type="EMBL" id="AP023440">
    <property type="protein sequence ID" value="BCL26079.1"/>
    <property type="molecule type" value="Genomic_DNA"/>
</dbReference>
<accession>A0A7G1NT72</accession>
<feature type="transmembrane region" description="Helical" evidence="6">
    <location>
        <begin position="245"/>
        <end position="269"/>
    </location>
</feature>
<evidence type="ECO:0000256" key="3">
    <source>
        <dbReference type="ARBA" id="ARBA00022692"/>
    </source>
</evidence>
<feature type="transmembrane region" description="Helical" evidence="6">
    <location>
        <begin position="84"/>
        <end position="106"/>
    </location>
</feature>
<dbReference type="Pfam" id="PF03706">
    <property type="entry name" value="LPG_synthase_TM"/>
    <property type="match status" value="1"/>
</dbReference>
<dbReference type="GO" id="GO:0005886">
    <property type="term" value="C:plasma membrane"/>
    <property type="evidence" value="ECO:0007669"/>
    <property type="project" value="UniProtKB-SubCell"/>
</dbReference>
<feature type="transmembrane region" description="Helical" evidence="6">
    <location>
        <begin position="45"/>
        <end position="64"/>
    </location>
</feature>
<sequence>MTLTEPKPLPDAQVLPGPVFPGPTLSEPGDSMSCDSIPRRFPRRLPVRQILCLLPLALVAVVAVRHRSVLAEGFGHLTSAKWPWLLVAAAATCLTWVAAAVTRQGAVVQRLPRRRLLATQFAAGAANHLLPTGLGASAVNLRFMTVCGVPLARSSSALALYMLAESVARVGLLLALLIAFPDALSTGELLPDAAVGPLLLAVGGVVCVAMAVLLLVRRVRTAVFAFLRTALGEARSVHTRPARALALWGGSFSFPLLQASAFAAVGQAMGLPVPPLHMVVAYLAATVAVALVPTPGGIGSVEAALIVALVAAGGPAAVATAVVLTYRVITVWLPLLPGALTLGALLRLKMI</sequence>
<comment type="subcellular location">
    <subcellularLocation>
        <location evidence="1">Cell membrane</location>
        <topology evidence="1">Multi-pass membrane protein</topology>
    </subcellularLocation>
</comment>
<evidence type="ECO:0000256" key="1">
    <source>
        <dbReference type="ARBA" id="ARBA00004651"/>
    </source>
</evidence>
<dbReference type="PANTHER" id="PTHR39087:SF2">
    <property type="entry name" value="UPF0104 MEMBRANE PROTEIN MJ1595"/>
    <property type="match status" value="1"/>
</dbReference>
<feature type="transmembrane region" description="Helical" evidence="6">
    <location>
        <begin position="193"/>
        <end position="216"/>
    </location>
</feature>
<evidence type="ECO:0000256" key="2">
    <source>
        <dbReference type="ARBA" id="ARBA00022475"/>
    </source>
</evidence>
<evidence type="ECO:0000313" key="8">
    <source>
        <dbReference type="Proteomes" id="UP000516444"/>
    </source>
</evidence>
<organism evidence="7 8">
    <name type="scientific">Streptomyces aurantiacus</name>
    <dbReference type="NCBI Taxonomy" id="47760"/>
    <lineage>
        <taxon>Bacteria</taxon>
        <taxon>Bacillati</taxon>
        <taxon>Actinomycetota</taxon>
        <taxon>Actinomycetes</taxon>
        <taxon>Kitasatosporales</taxon>
        <taxon>Streptomycetaceae</taxon>
        <taxon>Streptomyces</taxon>
        <taxon>Streptomyces aurantiacus group</taxon>
    </lineage>
</organism>
<feature type="transmembrane region" description="Helical" evidence="6">
    <location>
        <begin position="329"/>
        <end position="348"/>
    </location>
</feature>
<reference evidence="7 8" key="1">
    <citation type="journal article" date="2014" name="Int. J. Syst. Evol. Microbiol.">
        <title>Complete genome sequence of Corynebacterium casei LMG S-19264T (=DSM 44701T), isolated from a smear-ripened cheese.</title>
        <authorList>
            <consortium name="US DOE Joint Genome Institute (JGI-PGF)"/>
            <person name="Walter F."/>
            <person name="Albersmeier A."/>
            <person name="Kalinowski J."/>
            <person name="Ruckert C."/>
        </authorList>
    </citation>
    <scope>NUCLEOTIDE SEQUENCE [LARGE SCALE GENOMIC DNA]</scope>
    <source>
        <strain evidence="7 8">JCM 4677</strain>
    </source>
</reference>
<protein>
    <submittedName>
        <fullName evidence="7">Membrane protein</fullName>
    </submittedName>
</protein>